<evidence type="ECO:0000313" key="2">
    <source>
        <dbReference type="EMBL" id="KRT67255.1"/>
    </source>
</evidence>
<name>A0A0T5ZWW7_UNCKA</name>
<proteinExistence type="predicted"/>
<dbReference type="InterPro" id="IPR010406">
    <property type="entry name" value="DUF1003"/>
</dbReference>
<reference evidence="2 3" key="1">
    <citation type="submission" date="2015-05" db="EMBL/GenBank/DDBJ databases">
        <title>Critical biogeochemical functions in the subsurface are associated with bacteria from new phyla and little studied lineages.</title>
        <authorList>
            <person name="Hug L.A."/>
            <person name="Thomas B.C."/>
            <person name="Sharon I."/>
            <person name="Brown C.T."/>
            <person name="Sharma R."/>
            <person name="Hettich R.L."/>
            <person name="Wilkins M.J."/>
            <person name="Williams K.H."/>
            <person name="Singh A."/>
            <person name="Banfield J.F."/>
        </authorList>
    </citation>
    <scope>NUCLEOTIDE SEQUENCE [LARGE SCALE GENOMIC DNA]</scope>
    <source>
        <strain evidence="2">CSP1-7</strain>
    </source>
</reference>
<evidence type="ECO:0008006" key="4">
    <source>
        <dbReference type="Google" id="ProtNLM"/>
    </source>
</evidence>
<sequence>MPNHNQAPARLLGSPSEPSNVRQQIIQTAIESIETKMRARRSWIERLEDRIAAVFGTTEFLFLNIAWFGTWLLLNSGVIPGVKPFDPFPHIFLTTTVSLEAIILAIFVLITQNRQERINSLREEMGLQIDTITEQENTKILKILAEILKKMGVDVTHDPELKQMLEPLNQEEIERQLENQLKRK</sequence>
<keyword evidence="1" id="KW-0812">Transmembrane</keyword>
<keyword evidence="1" id="KW-0472">Membrane</keyword>
<dbReference type="AlphaFoldDB" id="A0A0T5ZWW7"/>
<dbReference type="PANTHER" id="PTHR41386:SF1">
    <property type="entry name" value="MEMBRANE PROTEIN"/>
    <property type="match status" value="1"/>
</dbReference>
<gene>
    <name evidence="2" type="ORF">XU08_C0005G0016</name>
</gene>
<feature type="transmembrane region" description="Helical" evidence="1">
    <location>
        <begin position="91"/>
        <end position="110"/>
    </location>
</feature>
<feature type="transmembrane region" description="Helical" evidence="1">
    <location>
        <begin position="51"/>
        <end position="71"/>
    </location>
</feature>
<dbReference type="EMBL" id="LDXK01000005">
    <property type="protein sequence ID" value="KRT67255.1"/>
    <property type="molecule type" value="Genomic_DNA"/>
</dbReference>
<dbReference type="Proteomes" id="UP000051297">
    <property type="component" value="Unassembled WGS sequence"/>
</dbReference>
<evidence type="ECO:0000313" key="3">
    <source>
        <dbReference type="Proteomes" id="UP000051297"/>
    </source>
</evidence>
<dbReference type="PANTHER" id="PTHR41386">
    <property type="entry name" value="INTEGRAL MEMBRANE PROTEIN-RELATED"/>
    <property type="match status" value="1"/>
</dbReference>
<keyword evidence="1" id="KW-1133">Transmembrane helix</keyword>
<accession>A0A0T5ZWW7</accession>
<dbReference type="Pfam" id="PF06210">
    <property type="entry name" value="DUF1003"/>
    <property type="match status" value="1"/>
</dbReference>
<protein>
    <recommendedName>
        <fullName evidence="4">DUF1003 domain-containing protein</fullName>
    </recommendedName>
</protein>
<comment type="caution">
    <text evidence="2">The sequence shown here is derived from an EMBL/GenBank/DDBJ whole genome shotgun (WGS) entry which is preliminary data.</text>
</comment>
<organism evidence="2 3">
    <name type="scientific">candidate division WWE3 bacterium CSP1-7</name>
    <dbReference type="NCBI Taxonomy" id="1576480"/>
    <lineage>
        <taxon>Bacteria</taxon>
        <taxon>Katanobacteria</taxon>
    </lineage>
</organism>
<evidence type="ECO:0000256" key="1">
    <source>
        <dbReference type="SAM" id="Phobius"/>
    </source>
</evidence>